<dbReference type="RefSeq" id="WP_335420493.1">
    <property type="nucleotide sequence ID" value="NZ_JBALHR010000002.1"/>
</dbReference>
<evidence type="ECO:0000313" key="2">
    <source>
        <dbReference type="Proteomes" id="UP001431963"/>
    </source>
</evidence>
<sequence length="177" mass="18692">MFGFLNRKPKTPALSGLLAEWLQAPTVVLQRQAQQRRAWPEQVVARLLEGLITQGSFVGALDALPGFESRAMPAGIHCLRHSGQLAGAILTDCSAALHFAQPGLGIFAETIAAPVLAAHLGQWPDWSSEDSTGMTAAIWLTPTLVLDVALAEGPVDPLFIGQTLPGVTLTLALRPAA</sequence>
<evidence type="ECO:0000313" key="1">
    <source>
        <dbReference type="EMBL" id="MEH7827513.1"/>
    </source>
</evidence>
<organism evidence="1 2">
    <name type="scientific">Gemmobacter denitrificans</name>
    <dbReference type="NCBI Taxonomy" id="3123040"/>
    <lineage>
        <taxon>Bacteria</taxon>
        <taxon>Pseudomonadati</taxon>
        <taxon>Pseudomonadota</taxon>
        <taxon>Alphaproteobacteria</taxon>
        <taxon>Rhodobacterales</taxon>
        <taxon>Paracoccaceae</taxon>
        <taxon>Gemmobacter</taxon>
    </lineage>
</organism>
<dbReference type="EMBL" id="JBALHR010000002">
    <property type="protein sequence ID" value="MEH7827513.1"/>
    <property type="molecule type" value="Genomic_DNA"/>
</dbReference>
<keyword evidence="2" id="KW-1185">Reference proteome</keyword>
<comment type="caution">
    <text evidence="1">The sequence shown here is derived from an EMBL/GenBank/DDBJ whole genome shotgun (WGS) entry which is preliminary data.</text>
</comment>
<proteinExistence type="predicted"/>
<name>A0ABU8BTD9_9RHOB</name>
<accession>A0ABU8BTD9</accession>
<dbReference type="Proteomes" id="UP001431963">
    <property type="component" value="Unassembled WGS sequence"/>
</dbReference>
<protein>
    <submittedName>
        <fullName evidence="1">Uncharacterized protein</fullName>
    </submittedName>
</protein>
<gene>
    <name evidence="1" type="ORF">V6590_05070</name>
</gene>
<reference evidence="1" key="1">
    <citation type="submission" date="2024-02" db="EMBL/GenBank/DDBJ databases">
        <title>Genome sequences of strain Gemmobacter sp. JM10B15.</title>
        <authorList>
            <person name="Zhang M."/>
        </authorList>
    </citation>
    <scope>NUCLEOTIDE SEQUENCE</scope>
    <source>
        <strain evidence="1">JM10B15</strain>
    </source>
</reference>